<dbReference type="EMBL" id="CP048632">
    <property type="protein sequence ID" value="QIB36608.1"/>
    <property type="molecule type" value="Genomic_DNA"/>
</dbReference>
<keyword evidence="3" id="KW-1185">Reference proteome</keyword>
<dbReference type="AlphaFoldDB" id="A0A7L5BCK8"/>
<dbReference type="RefSeq" id="WP_164056005.1">
    <property type="nucleotide sequence ID" value="NZ_CP048632.1"/>
</dbReference>
<dbReference type="Proteomes" id="UP000464865">
    <property type="component" value="Chromosome M15-11"/>
</dbReference>
<organism evidence="1 3">
    <name type="scientific">Rhizobium oryzihabitans</name>
    <dbReference type="NCBI Taxonomy" id="2267833"/>
    <lineage>
        <taxon>Bacteria</taxon>
        <taxon>Pseudomonadati</taxon>
        <taxon>Pseudomonadota</taxon>
        <taxon>Alphaproteobacteria</taxon>
        <taxon>Hyphomicrobiales</taxon>
        <taxon>Rhizobiaceae</taxon>
        <taxon>Rhizobium/Agrobacterium group</taxon>
        <taxon>Rhizobium</taxon>
    </lineage>
</organism>
<proteinExistence type="predicted"/>
<name>A0A7L5BCK8_9HYPH</name>
<dbReference type="EMBL" id="CP048632">
    <property type="protein sequence ID" value="QIB36969.1"/>
    <property type="molecule type" value="Genomic_DNA"/>
</dbReference>
<dbReference type="InterPro" id="IPR054496">
    <property type="entry name" value="E217_GP41"/>
</dbReference>
<gene>
    <name evidence="1" type="ORF">G3A56_00150</name>
    <name evidence="2" type="ORF">G3A56_02320</name>
</gene>
<evidence type="ECO:0000313" key="1">
    <source>
        <dbReference type="EMBL" id="QIB36608.1"/>
    </source>
</evidence>
<dbReference type="KEGG" id="roy:G3A56_02320"/>
<dbReference type="Pfam" id="PF22759">
    <property type="entry name" value="E217_GP41"/>
    <property type="match status" value="1"/>
</dbReference>
<reference evidence="1 3" key="1">
    <citation type="submission" date="2020-02" db="EMBL/GenBank/DDBJ databases">
        <title>Plant-Promoting Endophytic Bacterium Rhizobium oryzihabitans sp. nov., Isolated from the Root of Rice.</title>
        <authorList>
            <person name="zhao J."/>
            <person name="Zhang G."/>
        </authorList>
    </citation>
    <scope>NUCLEOTIDE SEQUENCE [LARGE SCALE GENOMIC DNA]</scope>
    <source>
        <strain evidence="1 3">M15</strain>
    </source>
</reference>
<evidence type="ECO:0008006" key="4">
    <source>
        <dbReference type="Google" id="ProtNLM"/>
    </source>
</evidence>
<dbReference type="NCBIfam" id="NF047561">
    <property type="entry name" value="orf58_phage_fam"/>
    <property type="match status" value="1"/>
</dbReference>
<dbReference type="KEGG" id="roy:G3A56_00150"/>
<protein>
    <recommendedName>
        <fullName evidence="4">Bacteriophage protein</fullName>
    </recommendedName>
</protein>
<evidence type="ECO:0000313" key="3">
    <source>
        <dbReference type="Proteomes" id="UP000464865"/>
    </source>
</evidence>
<accession>A0A7L5BCK8</accession>
<evidence type="ECO:0000313" key="2">
    <source>
        <dbReference type="EMBL" id="QIB36969.1"/>
    </source>
</evidence>
<sequence length="309" mass="33319">MAQQWLRYCKLTVAGGGDSVDLSQLRIRFQVTQHNLQSPNAADITITNLSDQTVKRIKGEGTEVTLEAGYEENPGLIFKGQIIQKRSGRENPVDTYLNIIAQGGDQAYNFATVSKTLAAGHSYRDQVLAVYEALKPFGITLGKIADLGDKKMPRARVMFGMARDILRTIAISTGTSWSIQNNELTVTKNNEPKEGGAIVLNSRTGLIGLPVQSIDGILVTCLLNPQIGPGSLIQIDQASVQEAKLSADYTAVVNNAMIPSTADDGFYKCLVVNHSGDTRGDPWYTQILCLRADGKGPIPLSIASQGIAL</sequence>